<organism evidence="2 3">
    <name type="scientific">Gracilibacillus halophilus YIM-C55.5</name>
    <dbReference type="NCBI Taxonomy" id="1308866"/>
    <lineage>
        <taxon>Bacteria</taxon>
        <taxon>Bacillati</taxon>
        <taxon>Bacillota</taxon>
        <taxon>Bacilli</taxon>
        <taxon>Bacillales</taxon>
        <taxon>Bacillaceae</taxon>
        <taxon>Gracilibacillus</taxon>
    </lineage>
</organism>
<keyword evidence="2" id="KW-0548">Nucleotidyltransferase</keyword>
<keyword evidence="2" id="KW-0695">RNA-directed DNA polymerase</keyword>
<feature type="domain" description="Group II intron maturase-specific" evidence="1">
    <location>
        <begin position="1"/>
        <end position="61"/>
    </location>
</feature>
<dbReference type="eggNOG" id="COG3344">
    <property type="taxonomic scope" value="Bacteria"/>
</dbReference>
<dbReference type="GO" id="GO:0003964">
    <property type="term" value="F:RNA-directed DNA polymerase activity"/>
    <property type="evidence" value="ECO:0007669"/>
    <property type="project" value="UniProtKB-KW"/>
</dbReference>
<dbReference type="EMBL" id="APML01000087">
    <property type="protein sequence ID" value="ENH95607.1"/>
    <property type="molecule type" value="Genomic_DNA"/>
</dbReference>
<reference evidence="2 3" key="1">
    <citation type="submission" date="2013-03" db="EMBL/GenBank/DDBJ databases">
        <title>Draft genome sequence of Gracibacillus halophilus YIM-C55.5, a moderately halophilic and thermophilic organism from the Xiaochaidamu salt lake.</title>
        <authorList>
            <person name="Sugumar T."/>
            <person name="Polireddy D.R."/>
            <person name="Antony A."/>
            <person name="Madhava Y.R."/>
            <person name="Sivakumar N."/>
        </authorList>
    </citation>
    <scope>NUCLEOTIDE SEQUENCE [LARGE SCALE GENOMIC DNA]</scope>
    <source>
        <strain evidence="2 3">YIM-C55.5</strain>
    </source>
</reference>
<sequence length="113" mass="14219">MEWRLERLSRYLVGWIGYYQLTETPTVLKHLDGWIRRRLRMIRWKEWKTIKARYTELRKRGVSEGKAWKWANTRKAYWRISESPILHKTLGDHYWRRQGLKSLFMRYKFARWT</sequence>
<keyword evidence="3" id="KW-1185">Reference proteome</keyword>
<evidence type="ECO:0000313" key="3">
    <source>
        <dbReference type="Proteomes" id="UP000012283"/>
    </source>
</evidence>
<accession>N4WHF2</accession>
<dbReference type="Pfam" id="PF08388">
    <property type="entry name" value="GIIM"/>
    <property type="match status" value="1"/>
</dbReference>
<dbReference type="STRING" id="1308866.J416_15177"/>
<proteinExistence type="predicted"/>
<comment type="caution">
    <text evidence="2">The sequence shown here is derived from an EMBL/GenBank/DDBJ whole genome shotgun (WGS) entry which is preliminary data.</text>
</comment>
<dbReference type="AlphaFoldDB" id="N4WHF2"/>
<evidence type="ECO:0000259" key="1">
    <source>
        <dbReference type="Pfam" id="PF08388"/>
    </source>
</evidence>
<dbReference type="PATRIC" id="fig|1308866.3.peg.3052"/>
<gene>
    <name evidence="2" type="ORF">J416_15177</name>
</gene>
<keyword evidence="2" id="KW-0808">Transferase</keyword>
<dbReference type="RefSeq" id="WP_003474706.1">
    <property type="nucleotide sequence ID" value="NZ_APML01000087.1"/>
</dbReference>
<dbReference type="Proteomes" id="UP000012283">
    <property type="component" value="Unassembled WGS sequence"/>
</dbReference>
<evidence type="ECO:0000313" key="2">
    <source>
        <dbReference type="EMBL" id="ENH95607.1"/>
    </source>
</evidence>
<dbReference type="InterPro" id="IPR013597">
    <property type="entry name" value="Mat_intron_G2"/>
</dbReference>
<name>N4WHF2_9BACI</name>
<protein>
    <submittedName>
        <fullName evidence="2">Reverse transcriptase (RNA-dependent DNA polymerase)</fullName>
    </submittedName>
</protein>